<gene>
    <name evidence="2" type="ORF">CGGC5_10754</name>
</gene>
<accession>L2FQI0</accession>
<evidence type="ECO:0000313" key="2">
    <source>
        <dbReference type="EMBL" id="ELA28674.1"/>
    </source>
</evidence>
<dbReference type="SUPFAM" id="SSF51322">
    <property type="entry name" value="Cyanovirin-N"/>
    <property type="match status" value="1"/>
</dbReference>
<dbReference type="InterPro" id="IPR011058">
    <property type="entry name" value="Cyanovirin-N"/>
</dbReference>
<dbReference type="Pfam" id="PF08881">
    <property type="entry name" value="CVNH"/>
    <property type="match status" value="1"/>
</dbReference>
<feature type="domain" description="Cyanovirin-N" evidence="1">
    <location>
        <begin position="39"/>
        <end position="84"/>
    </location>
</feature>
<feature type="non-terminal residue" evidence="2">
    <location>
        <position position="87"/>
    </location>
</feature>
<proteinExistence type="predicted"/>
<evidence type="ECO:0000259" key="1">
    <source>
        <dbReference type="Pfam" id="PF08881"/>
    </source>
</evidence>
<dbReference type="HOGENOM" id="CLU_2503818_0_0_1"/>
<dbReference type="InterPro" id="IPR036673">
    <property type="entry name" value="Cyanovirin-N_sf"/>
</dbReference>
<dbReference type="Gene3D" id="2.30.60.10">
    <property type="entry name" value="Cyanovirin-N"/>
    <property type="match status" value="1"/>
</dbReference>
<sequence>MLARYPAVFFNAIAVGQTHVLERDAGPSAPISDWKAAEFDKTCWDWAILDNEINAQCNDTMQRPVWSRLHLRHCLHNDGGSLKAGNG</sequence>
<protein>
    <recommendedName>
        <fullName evidence="1">Cyanovirin-N domain-containing protein</fullName>
    </recommendedName>
</protein>
<dbReference type="EMBL" id="KB020906">
    <property type="protein sequence ID" value="ELA28674.1"/>
    <property type="molecule type" value="Genomic_DNA"/>
</dbReference>
<name>L2FQI0_COLFN</name>
<organism evidence="2">
    <name type="scientific">Colletotrichum fructicola (strain Nara gc5)</name>
    <name type="common">Anthracnose fungus</name>
    <name type="synonym">Colletotrichum gloeosporioides (strain Nara gc5)</name>
    <dbReference type="NCBI Taxonomy" id="1213859"/>
    <lineage>
        <taxon>Eukaryota</taxon>
        <taxon>Fungi</taxon>
        <taxon>Dikarya</taxon>
        <taxon>Ascomycota</taxon>
        <taxon>Pezizomycotina</taxon>
        <taxon>Sordariomycetes</taxon>
        <taxon>Hypocreomycetidae</taxon>
        <taxon>Glomerellales</taxon>
        <taxon>Glomerellaceae</taxon>
        <taxon>Colletotrichum</taxon>
        <taxon>Colletotrichum gloeosporioides species complex</taxon>
    </lineage>
</organism>
<dbReference type="AlphaFoldDB" id="L2FQI0"/>
<reference evidence="2" key="1">
    <citation type="submission" date="2012-08" db="EMBL/GenBank/DDBJ databases">
        <title>Genome analysis of Colletotrichum orbiculare and Colletotrichum fructicola.</title>
        <authorList>
            <person name="Gan P.H.P."/>
            <person name="Ikeda K."/>
            <person name="Irieda H."/>
            <person name="Narusaka M."/>
            <person name="O'Connell R.J."/>
            <person name="Narusaka Y."/>
            <person name="Takano Y."/>
            <person name="Kubo Y."/>
            <person name="Shirasu K."/>
        </authorList>
    </citation>
    <scope>NUCLEOTIDE SEQUENCE</scope>
    <source>
        <strain evidence="2">Nara gc5</strain>
    </source>
</reference>